<dbReference type="GO" id="GO:0031956">
    <property type="term" value="F:medium-chain fatty acid-CoA ligase activity"/>
    <property type="evidence" value="ECO:0007669"/>
    <property type="project" value="TreeGrafter"/>
</dbReference>
<dbReference type="Gene3D" id="3.30.300.30">
    <property type="match status" value="1"/>
</dbReference>
<proteinExistence type="inferred from homology"/>
<dbReference type="InterPro" id="IPR000873">
    <property type="entry name" value="AMP-dep_synth/lig_dom"/>
</dbReference>
<dbReference type="GO" id="GO:0006631">
    <property type="term" value="P:fatty acid metabolic process"/>
    <property type="evidence" value="ECO:0007669"/>
    <property type="project" value="TreeGrafter"/>
</dbReference>
<dbReference type="SUPFAM" id="SSF56801">
    <property type="entry name" value="Acetyl-CoA synthetase-like"/>
    <property type="match status" value="1"/>
</dbReference>
<feature type="domain" description="AMP-binding enzyme C-terminal" evidence="6">
    <location>
        <begin position="415"/>
        <end position="488"/>
    </location>
</feature>
<dbReference type="PANTHER" id="PTHR43201">
    <property type="entry name" value="ACYL-COA SYNTHETASE"/>
    <property type="match status" value="1"/>
</dbReference>
<keyword evidence="3" id="KW-0547">Nucleotide-binding</keyword>
<dbReference type="EMBL" id="UINC01002681">
    <property type="protein sequence ID" value="SUZ99224.1"/>
    <property type="molecule type" value="Genomic_DNA"/>
</dbReference>
<evidence type="ECO:0000313" key="7">
    <source>
        <dbReference type="EMBL" id="SUZ99224.1"/>
    </source>
</evidence>
<feature type="domain" description="AMP-dependent synthetase/ligase" evidence="5">
    <location>
        <begin position="18"/>
        <end position="364"/>
    </location>
</feature>
<name>A0A381S6Z0_9ZZZZ</name>
<dbReference type="Pfam" id="PF13193">
    <property type="entry name" value="AMP-binding_C"/>
    <property type="match status" value="1"/>
</dbReference>
<evidence type="ECO:0000256" key="3">
    <source>
        <dbReference type="ARBA" id="ARBA00022741"/>
    </source>
</evidence>
<keyword evidence="2" id="KW-0436">Ligase</keyword>
<gene>
    <name evidence="7" type="ORF">METZ01_LOCUS52078</name>
</gene>
<dbReference type="Gene3D" id="3.40.50.12780">
    <property type="entry name" value="N-terminal domain of ligase-like"/>
    <property type="match status" value="1"/>
</dbReference>
<dbReference type="InterPro" id="IPR025110">
    <property type="entry name" value="AMP-bd_C"/>
</dbReference>
<protein>
    <recommendedName>
        <fullName evidence="8">AMP-dependent synthetase</fullName>
    </recommendedName>
</protein>
<dbReference type="AlphaFoldDB" id="A0A381S6Z0"/>
<evidence type="ECO:0000259" key="5">
    <source>
        <dbReference type="Pfam" id="PF00501"/>
    </source>
</evidence>
<dbReference type="InterPro" id="IPR042099">
    <property type="entry name" value="ANL_N_sf"/>
</dbReference>
<dbReference type="CDD" id="cd05926">
    <property type="entry name" value="FACL_fum10p_like"/>
    <property type="match status" value="1"/>
</dbReference>
<dbReference type="PROSITE" id="PS00455">
    <property type="entry name" value="AMP_BINDING"/>
    <property type="match status" value="1"/>
</dbReference>
<keyword evidence="4" id="KW-0067">ATP-binding</keyword>
<evidence type="ECO:0000256" key="2">
    <source>
        <dbReference type="ARBA" id="ARBA00022598"/>
    </source>
</evidence>
<evidence type="ECO:0008006" key="8">
    <source>
        <dbReference type="Google" id="ProtNLM"/>
    </source>
</evidence>
<evidence type="ECO:0000256" key="1">
    <source>
        <dbReference type="ARBA" id="ARBA00006432"/>
    </source>
</evidence>
<dbReference type="GO" id="GO:0005524">
    <property type="term" value="F:ATP binding"/>
    <property type="evidence" value="ECO:0007669"/>
    <property type="project" value="UniProtKB-KW"/>
</dbReference>
<dbReference type="InterPro" id="IPR045851">
    <property type="entry name" value="AMP-bd_C_sf"/>
</dbReference>
<organism evidence="7">
    <name type="scientific">marine metagenome</name>
    <dbReference type="NCBI Taxonomy" id="408172"/>
    <lineage>
        <taxon>unclassified sequences</taxon>
        <taxon>metagenomes</taxon>
        <taxon>ecological metagenomes</taxon>
    </lineage>
</organism>
<dbReference type="Pfam" id="PF00501">
    <property type="entry name" value="AMP-binding"/>
    <property type="match status" value="1"/>
</dbReference>
<comment type="similarity">
    <text evidence="1">Belongs to the ATP-dependent AMP-binding enzyme family.</text>
</comment>
<accession>A0A381S6Z0</accession>
<sequence length="502" mass="54435">MSSNTLANLLNPSVPSDDAIIIPDGPTISYSQYKDEVERVAGLLAGAGVMHGRPVSIILPNSLEFMILFLAVARAGAVAAPLNSEYTTEEFKFFMEDANSQLAIIPETTHQGREAANELGIPVIDTSLNNGSVVLRQSGQNLTDSSDPQPPSEEDVALFLHTSGTTSRPKGVPLTHANLMKSINNIKTHYELTPEDTSIIVMPLFHVHGLMGASLSTLNSGGSLIIPSRFSASNFWELQKNNSATWYSAVPTIHQILLMRADQDNAPHESFRFIRSCSSALAPAVFERLENRFGAPVLEAYGMTEASHQMSSSPMPPGKRIPGTVGQATGVDIAIMDMEATGKLQNAGDIGEIVIKGKNVMHGYNNNPEANAEAFINGWFRTGDQGFLDSEGYLSLTGRIKELINRGGEKISPLEIDGILLKHPAVTEAVCFAVPDEKYGEVVHAAVVLKSETDQDAIRTYCRDQMASFKVPDVVYITDKLPRTATGKIQRRHMVDVFTELG</sequence>
<dbReference type="InterPro" id="IPR045310">
    <property type="entry name" value="Pcs60-like"/>
</dbReference>
<dbReference type="InterPro" id="IPR020845">
    <property type="entry name" value="AMP-binding_CS"/>
</dbReference>
<reference evidence="7" key="1">
    <citation type="submission" date="2018-05" db="EMBL/GenBank/DDBJ databases">
        <authorList>
            <person name="Lanie J.A."/>
            <person name="Ng W.-L."/>
            <person name="Kazmierczak K.M."/>
            <person name="Andrzejewski T.M."/>
            <person name="Davidsen T.M."/>
            <person name="Wayne K.J."/>
            <person name="Tettelin H."/>
            <person name="Glass J.I."/>
            <person name="Rusch D."/>
            <person name="Podicherti R."/>
            <person name="Tsui H.-C.T."/>
            <person name="Winkler M.E."/>
        </authorList>
    </citation>
    <scope>NUCLEOTIDE SEQUENCE</scope>
</reference>
<evidence type="ECO:0000256" key="4">
    <source>
        <dbReference type="ARBA" id="ARBA00022840"/>
    </source>
</evidence>
<evidence type="ECO:0000259" key="6">
    <source>
        <dbReference type="Pfam" id="PF13193"/>
    </source>
</evidence>
<dbReference type="PANTHER" id="PTHR43201:SF5">
    <property type="entry name" value="MEDIUM-CHAIN ACYL-COA LIGASE ACSF2, MITOCHONDRIAL"/>
    <property type="match status" value="1"/>
</dbReference>